<reference evidence="1" key="1">
    <citation type="submission" date="2023-07" db="EMBL/GenBank/DDBJ databases">
        <title>Black Yeasts Isolated from many extreme environments.</title>
        <authorList>
            <person name="Coleine C."/>
            <person name="Stajich J.E."/>
            <person name="Selbmann L."/>
        </authorList>
    </citation>
    <scope>NUCLEOTIDE SEQUENCE</scope>
    <source>
        <strain evidence="1">CCFEE 5714</strain>
    </source>
</reference>
<accession>A0ACC3MN20</accession>
<sequence length="240" mass="25895">MAAETKLVYPNTKVTLVHSREKLLSAEPLPDDFKDQTLALLRKGGVEAVMGNETTLKLSDDTELHASHVISAISKPTPTTTYLPKNVLDSEDLVRITLHSPNADRHLAIGDIAAWSGIKRCGGAMHMGHFAAINIHQHMLHSVGLIEQVGYKTLSDFPPAIGLALGDTAIGWWAEGGIQSGPKFLELMFGIDLGWSICWDHFGLGKGVESYVPAAIEKDAREADHTTDVVEGPPLMASEA</sequence>
<keyword evidence="2" id="KW-1185">Reference proteome</keyword>
<protein>
    <submittedName>
        <fullName evidence="1">Uncharacterized protein</fullName>
    </submittedName>
</protein>
<gene>
    <name evidence="1" type="ORF">LTR37_016360</name>
</gene>
<evidence type="ECO:0000313" key="2">
    <source>
        <dbReference type="Proteomes" id="UP001281147"/>
    </source>
</evidence>
<dbReference type="EMBL" id="JAUTXU010000195">
    <property type="protein sequence ID" value="KAK3699624.1"/>
    <property type="molecule type" value="Genomic_DNA"/>
</dbReference>
<evidence type="ECO:0000313" key="1">
    <source>
        <dbReference type="EMBL" id="KAK3699624.1"/>
    </source>
</evidence>
<proteinExistence type="predicted"/>
<name>A0ACC3MN20_9PEZI</name>
<organism evidence="1 2">
    <name type="scientific">Vermiconidia calcicola</name>
    <dbReference type="NCBI Taxonomy" id="1690605"/>
    <lineage>
        <taxon>Eukaryota</taxon>
        <taxon>Fungi</taxon>
        <taxon>Dikarya</taxon>
        <taxon>Ascomycota</taxon>
        <taxon>Pezizomycotina</taxon>
        <taxon>Dothideomycetes</taxon>
        <taxon>Dothideomycetidae</taxon>
        <taxon>Mycosphaerellales</taxon>
        <taxon>Extremaceae</taxon>
        <taxon>Vermiconidia</taxon>
    </lineage>
</organism>
<comment type="caution">
    <text evidence="1">The sequence shown here is derived from an EMBL/GenBank/DDBJ whole genome shotgun (WGS) entry which is preliminary data.</text>
</comment>
<dbReference type="Proteomes" id="UP001281147">
    <property type="component" value="Unassembled WGS sequence"/>
</dbReference>